<dbReference type="InterPro" id="IPR015300">
    <property type="entry name" value="DNA-bd_pseudobarrel_sf"/>
</dbReference>
<name>A0A835CJM4_9FABA</name>
<dbReference type="CDD" id="cd10017">
    <property type="entry name" value="B3_DNA"/>
    <property type="match status" value="1"/>
</dbReference>
<comment type="subcellular location">
    <subcellularLocation>
        <location evidence="1">Nucleus</location>
    </subcellularLocation>
</comment>
<evidence type="ECO:0000256" key="4">
    <source>
        <dbReference type="ARBA" id="ARBA00023163"/>
    </source>
</evidence>
<gene>
    <name evidence="9" type="ORF">G2W53_000626</name>
</gene>
<evidence type="ECO:0000256" key="6">
    <source>
        <dbReference type="SAM" id="Coils"/>
    </source>
</evidence>
<dbReference type="PANTHER" id="PTHR31140:SF123">
    <property type="entry name" value="B3 DOMAIN-CONTAINING TRANSCRIPTION FACTOR NGA1"/>
    <property type="match status" value="1"/>
</dbReference>
<dbReference type="OrthoDB" id="2020802at2759"/>
<evidence type="ECO:0000256" key="2">
    <source>
        <dbReference type="ARBA" id="ARBA00023015"/>
    </source>
</evidence>
<dbReference type="Gene3D" id="2.40.330.10">
    <property type="entry name" value="DNA-binding pseudobarrel domain"/>
    <property type="match status" value="1"/>
</dbReference>
<sequence length="426" mass="47891">MELMHQEAAISREEDLLEEEEELANHNKQIRFQDEAPPRKPLHHLMDLSLGNSNEQDDVVLANSATTSGGNNAAAVDPAVEKEHMFDKVVTPSDVGKLNRLVIPKQHAERYFPLDASTNDKGLLLNFEDRGGKLWRFRYSYWNSSQSYVMTKGWSRFVKEKKLDAGDIVSFHRGLGEMYRHRLYIDWRRRPDHIPVPNNHHHPVPASSLISPFFVPNQYTIRWGGGGDGSSGRMYSVPTVAPPAPMNYNNYGFQEPQLLLQHQHQYQQQQQRQYQQVYGGNGYNVNNEMNLGSGSLYYLRSTVPGQRDGGSDMAPMIIDSVPVAHGMSSGSGGGSNNAGKRLRLFGVNMECSSPPSSSSNYIANSSLPSRNPRESNEEQEEELEEYEDKPIGSSPSSGSRFGDEIPKGETSVLFDLNPSSFHQYRR</sequence>
<dbReference type="GO" id="GO:0005634">
    <property type="term" value="C:nucleus"/>
    <property type="evidence" value="ECO:0007669"/>
    <property type="project" value="UniProtKB-SubCell"/>
</dbReference>
<feature type="compositionally biased region" description="Low complexity" evidence="7">
    <location>
        <begin position="352"/>
        <end position="369"/>
    </location>
</feature>
<evidence type="ECO:0000256" key="1">
    <source>
        <dbReference type="ARBA" id="ARBA00004123"/>
    </source>
</evidence>
<dbReference type="InterPro" id="IPR044800">
    <property type="entry name" value="LEC2-like"/>
</dbReference>
<evidence type="ECO:0000313" key="9">
    <source>
        <dbReference type="EMBL" id="KAF7843721.1"/>
    </source>
</evidence>
<keyword evidence="6" id="KW-0175">Coiled coil</keyword>
<feature type="coiled-coil region" evidence="6">
    <location>
        <begin position="3"/>
        <end position="36"/>
    </location>
</feature>
<comment type="caution">
    <text evidence="9">The sequence shown here is derived from an EMBL/GenBank/DDBJ whole genome shotgun (WGS) entry which is preliminary data.</text>
</comment>
<keyword evidence="10" id="KW-1185">Reference proteome</keyword>
<organism evidence="9 10">
    <name type="scientific">Senna tora</name>
    <dbReference type="NCBI Taxonomy" id="362788"/>
    <lineage>
        <taxon>Eukaryota</taxon>
        <taxon>Viridiplantae</taxon>
        <taxon>Streptophyta</taxon>
        <taxon>Embryophyta</taxon>
        <taxon>Tracheophyta</taxon>
        <taxon>Spermatophyta</taxon>
        <taxon>Magnoliopsida</taxon>
        <taxon>eudicotyledons</taxon>
        <taxon>Gunneridae</taxon>
        <taxon>Pentapetalae</taxon>
        <taxon>rosids</taxon>
        <taxon>fabids</taxon>
        <taxon>Fabales</taxon>
        <taxon>Fabaceae</taxon>
        <taxon>Caesalpinioideae</taxon>
        <taxon>Cassia clade</taxon>
        <taxon>Senna</taxon>
    </lineage>
</organism>
<dbReference type="AlphaFoldDB" id="A0A835CJM4"/>
<feature type="region of interest" description="Disordered" evidence="7">
    <location>
        <begin position="349"/>
        <end position="426"/>
    </location>
</feature>
<keyword evidence="5" id="KW-0539">Nucleus</keyword>
<dbReference type="FunFam" id="2.40.330.10:FF:000002">
    <property type="entry name" value="B3 domain-containing protein"/>
    <property type="match status" value="1"/>
</dbReference>
<dbReference type="EMBL" id="JAAIUW010000001">
    <property type="protein sequence ID" value="KAF7843721.1"/>
    <property type="molecule type" value="Genomic_DNA"/>
</dbReference>
<evidence type="ECO:0000313" key="10">
    <source>
        <dbReference type="Proteomes" id="UP000634136"/>
    </source>
</evidence>
<dbReference type="PANTHER" id="PTHR31140">
    <property type="entry name" value="B3 DOMAIN-CONTAINING TRANSCRIPTION FACTOR ABI3"/>
    <property type="match status" value="1"/>
</dbReference>
<feature type="compositionally biased region" description="Acidic residues" evidence="7">
    <location>
        <begin position="377"/>
        <end position="387"/>
    </location>
</feature>
<dbReference type="Proteomes" id="UP000634136">
    <property type="component" value="Unassembled WGS sequence"/>
</dbReference>
<proteinExistence type="predicted"/>
<dbReference type="PROSITE" id="PS50863">
    <property type="entry name" value="B3"/>
    <property type="match status" value="1"/>
</dbReference>
<dbReference type="Pfam" id="PF02362">
    <property type="entry name" value="B3"/>
    <property type="match status" value="1"/>
</dbReference>
<keyword evidence="4" id="KW-0804">Transcription</keyword>
<evidence type="ECO:0000256" key="3">
    <source>
        <dbReference type="ARBA" id="ARBA00023125"/>
    </source>
</evidence>
<feature type="compositionally biased region" description="Polar residues" evidence="7">
    <location>
        <begin position="417"/>
        <end position="426"/>
    </location>
</feature>
<dbReference type="GO" id="GO:0003677">
    <property type="term" value="F:DNA binding"/>
    <property type="evidence" value="ECO:0007669"/>
    <property type="project" value="UniProtKB-KW"/>
</dbReference>
<reference evidence="9" key="1">
    <citation type="submission" date="2020-09" db="EMBL/GenBank/DDBJ databases">
        <title>Genome-Enabled Discovery of Anthraquinone Biosynthesis in Senna tora.</title>
        <authorList>
            <person name="Kang S.-H."/>
            <person name="Pandey R.P."/>
            <person name="Lee C.-M."/>
            <person name="Sim J.-S."/>
            <person name="Jeong J.-T."/>
            <person name="Choi B.-S."/>
            <person name="Jung M."/>
            <person name="Ginzburg D."/>
            <person name="Zhao K."/>
            <person name="Won S.Y."/>
            <person name="Oh T.-J."/>
            <person name="Yu Y."/>
            <person name="Kim N.-H."/>
            <person name="Lee O.R."/>
            <person name="Lee T.-H."/>
            <person name="Bashyal P."/>
            <person name="Kim T.-S."/>
            <person name="Lee W.-H."/>
            <person name="Kawkins C."/>
            <person name="Kim C.-K."/>
            <person name="Kim J.S."/>
            <person name="Ahn B.O."/>
            <person name="Rhee S.Y."/>
            <person name="Sohng J.K."/>
        </authorList>
    </citation>
    <scope>NUCLEOTIDE SEQUENCE</scope>
    <source>
        <tissue evidence="9">Leaf</tissue>
    </source>
</reference>
<keyword evidence="2" id="KW-0805">Transcription regulation</keyword>
<keyword evidence="3" id="KW-0238">DNA-binding</keyword>
<dbReference type="SUPFAM" id="SSF101936">
    <property type="entry name" value="DNA-binding pseudobarrel domain"/>
    <property type="match status" value="1"/>
</dbReference>
<protein>
    <submittedName>
        <fullName evidence="9">B3 domain-containing transcription factor NGA1-like isoform X1</fullName>
    </submittedName>
</protein>
<feature type="domain" description="TF-B3" evidence="8">
    <location>
        <begin position="86"/>
        <end position="191"/>
    </location>
</feature>
<evidence type="ECO:0000256" key="5">
    <source>
        <dbReference type="ARBA" id="ARBA00023242"/>
    </source>
</evidence>
<dbReference type="InterPro" id="IPR003340">
    <property type="entry name" value="B3_DNA-bd"/>
</dbReference>
<evidence type="ECO:0000256" key="7">
    <source>
        <dbReference type="SAM" id="MobiDB-lite"/>
    </source>
</evidence>
<evidence type="ECO:0000259" key="8">
    <source>
        <dbReference type="PROSITE" id="PS50863"/>
    </source>
</evidence>
<dbReference type="SMART" id="SM01019">
    <property type="entry name" value="B3"/>
    <property type="match status" value="1"/>
</dbReference>
<dbReference type="GO" id="GO:0003700">
    <property type="term" value="F:DNA-binding transcription factor activity"/>
    <property type="evidence" value="ECO:0007669"/>
    <property type="project" value="InterPro"/>
</dbReference>
<accession>A0A835CJM4</accession>